<dbReference type="GO" id="GO:0005856">
    <property type="term" value="C:cytoskeleton"/>
    <property type="evidence" value="ECO:0007669"/>
    <property type="project" value="UniProtKB-SubCell"/>
</dbReference>
<reference evidence="14 15" key="1">
    <citation type="submission" date="2014-07" db="EMBL/GenBank/DDBJ databases">
        <title>Genomic and transcriptomic analysis on Apis cerana provide comprehensive insights into honey bee biology.</title>
        <authorList>
            <person name="Diao Q."/>
            <person name="Sun L."/>
            <person name="Zheng H."/>
            <person name="Zheng H."/>
            <person name="Xu S."/>
            <person name="Wang S."/>
            <person name="Zeng Z."/>
            <person name="Hu F."/>
            <person name="Su S."/>
            <person name="Wu J."/>
        </authorList>
    </citation>
    <scope>NUCLEOTIDE SEQUENCE [LARGE SCALE GENOMIC DNA]</scope>
    <source>
        <tissue evidence="14">Pupae without intestine</tissue>
    </source>
</reference>
<dbReference type="Pfam" id="PF00498">
    <property type="entry name" value="FHA"/>
    <property type="match status" value="1"/>
</dbReference>
<dbReference type="Gene3D" id="2.60.200.20">
    <property type="match status" value="1"/>
</dbReference>
<dbReference type="SMART" id="SM00312">
    <property type="entry name" value="PX"/>
    <property type="match status" value="1"/>
</dbReference>
<keyword evidence="2" id="KW-0963">Cytoplasm</keyword>
<dbReference type="GO" id="GO:0003777">
    <property type="term" value="F:microtubule motor activity"/>
    <property type="evidence" value="ECO:0007669"/>
    <property type="project" value="InterPro"/>
</dbReference>
<evidence type="ECO:0000259" key="12">
    <source>
        <dbReference type="PROSITE" id="PS50067"/>
    </source>
</evidence>
<dbReference type="InterPro" id="IPR000253">
    <property type="entry name" value="FHA_dom"/>
</dbReference>
<feature type="region of interest" description="Disordered" evidence="11">
    <location>
        <begin position="907"/>
        <end position="941"/>
    </location>
</feature>
<dbReference type="SUPFAM" id="SSF64268">
    <property type="entry name" value="PX domain"/>
    <property type="match status" value="1"/>
</dbReference>
<evidence type="ECO:0000256" key="7">
    <source>
        <dbReference type="ARBA" id="ARBA00023175"/>
    </source>
</evidence>
<keyword evidence="6 10" id="KW-0175">Coiled coil</keyword>
<evidence type="ECO:0000256" key="8">
    <source>
        <dbReference type="ARBA" id="ARBA00023212"/>
    </source>
</evidence>
<evidence type="ECO:0000256" key="2">
    <source>
        <dbReference type="ARBA" id="ARBA00022490"/>
    </source>
</evidence>
<feature type="compositionally biased region" description="Acidic residues" evidence="11">
    <location>
        <begin position="996"/>
        <end position="1005"/>
    </location>
</feature>
<dbReference type="GO" id="GO:0005737">
    <property type="term" value="C:cytoplasm"/>
    <property type="evidence" value="ECO:0007669"/>
    <property type="project" value="UniProtKB-ARBA"/>
</dbReference>
<dbReference type="GO" id="GO:0007018">
    <property type="term" value="P:microtubule-based movement"/>
    <property type="evidence" value="ECO:0007669"/>
    <property type="project" value="InterPro"/>
</dbReference>
<feature type="domain" description="PX" evidence="13">
    <location>
        <begin position="1195"/>
        <end position="1308"/>
    </location>
</feature>
<evidence type="ECO:0000256" key="6">
    <source>
        <dbReference type="ARBA" id="ARBA00023054"/>
    </source>
</evidence>
<evidence type="ECO:0000256" key="10">
    <source>
        <dbReference type="SAM" id="Coils"/>
    </source>
</evidence>
<feature type="compositionally biased region" description="Basic and acidic residues" evidence="11">
    <location>
        <begin position="911"/>
        <end position="941"/>
    </location>
</feature>
<comment type="subcellular location">
    <subcellularLocation>
        <location evidence="1">Cytoplasm</location>
        <location evidence="1">Cytoskeleton</location>
    </subcellularLocation>
</comment>
<dbReference type="FunFam" id="2.60.200.20:FF:000005">
    <property type="entry name" value="Kinesin family member 16B"/>
    <property type="match status" value="1"/>
</dbReference>
<dbReference type="Gene3D" id="3.30.1520.10">
    <property type="entry name" value="Phox-like domain"/>
    <property type="match status" value="1"/>
</dbReference>
<dbReference type="PANTHER" id="PTHR47117">
    <property type="entry name" value="STAR-RELATED LIPID TRANSFER PROTEIN 9"/>
    <property type="match status" value="1"/>
</dbReference>
<evidence type="ECO:0000256" key="4">
    <source>
        <dbReference type="ARBA" id="ARBA00022741"/>
    </source>
</evidence>
<evidence type="ECO:0000256" key="9">
    <source>
        <dbReference type="PROSITE-ProRule" id="PRU00283"/>
    </source>
</evidence>
<dbReference type="GO" id="GO:0005524">
    <property type="term" value="F:ATP binding"/>
    <property type="evidence" value="ECO:0007669"/>
    <property type="project" value="UniProtKB-UniRule"/>
</dbReference>
<evidence type="ECO:0000313" key="14">
    <source>
        <dbReference type="EMBL" id="PBC29119.1"/>
    </source>
</evidence>
<dbReference type="EMBL" id="KZ288292">
    <property type="protein sequence ID" value="PBC29119.1"/>
    <property type="molecule type" value="Genomic_DNA"/>
</dbReference>
<dbReference type="InterPro" id="IPR001752">
    <property type="entry name" value="Kinesin_motor_dom"/>
</dbReference>
<dbReference type="Gene3D" id="3.40.850.10">
    <property type="entry name" value="Kinesin motor domain"/>
    <property type="match status" value="1"/>
</dbReference>
<dbReference type="GO" id="GO:0008017">
    <property type="term" value="F:microtubule binding"/>
    <property type="evidence" value="ECO:0007669"/>
    <property type="project" value="InterPro"/>
</dbReference>
<sequence>MASVKVAVRVRPFNKRELAMNAKMIVQMDGKKTRIFNTKTPGSCREIDREKYKDFTFDHSYWSFDTNDDNYASQEEVFYDLGTDVIESAFEGYNACVFAYGQTGSGKTFTMMGTPEAQGLIPRICKTLFARMAAGKESGASYRTEVSFLEIHNERVRDLLRLDQSQSHSLRVREHPKRGPYVQDLSSHLVYDYSDIQECMVRGNTHRTTASTNMNDVSSRSHAIFTITFVQAGLSEGNMPSETVSKVHLVDLAGSERANATGATGQRLKEGAHINKSLVTLGSVISALAELSSTGDASSSSKRNVFIPYRDSVLTWLLKDSLGGNSKTIMIAAISPADCNYGETLSTLRYANRAKNIINKPTINEDPNVKLIRELREEIQKLKSLIGKDMSVERPPQVLLAQIHEKQEQEKVLTEEWTEKWRETQQILQEQKALGLRKSGVGVVLDSEMPHLVGIDDDLLSTGVTLYHLKEGKTLVGTEEAPTTQDIVLTGADVEPEHCVVELDSGVATLHPLSLHCWINTAQVDKPTRLSQGCIILLGRNNMFRYNDPAEAAKLRKEGGTGNGNLQSTVVNLSRLSLLSWSVSDLHASSSSDNLLNSSEDLRALEELEQQKAALIKEKEDFKREQEEREERWAARREALEGAQRELEREWGAQWKEWADAIAALESRQRELRTRRHILEQERRDEMTQVENLCREVASLRTTLQSKHRQFQEFMSNHERAQRFHQWWEKTDDGAGSDGSLPESWSSLNDDKCVDAVRELVNHHKKELAVLETELQNKVKSLNEHQCKVDKMEEELIEIAKKQKYMLNLELEGEGSTEKKLLLAKRSQEQLQEILRRKQSLSLNLKRALPAFSNDCSLSGDEIHQNGDTQMFDNSCNRKLQIASALSLLPQDIPSSIDTADTFHTAAADSPELRIPEFEDSEIKESQESSNERQKELEKVSPEVHLENNRTKICEAESRSLVNLNRKSSIDTIKSEQCNGTVSEKTESKSPTNSIMEEDIPEDSLESPVQQNPAMKRLNQRIARQRMMVMRCLEANTPSKEDLNRQIAILQDLQKQQIELEVSLLEDERKNLKQQSKSQCDDRLLASDINDRTQSVETITCSDIESTTNSATLLTLATTRSPILRNHRPNTNEENLSESIAPRISSGRGYSTVYLTVIDFESQNRGDRLSSPYSLTITRSLPSLIANDADYDSVINVIVSIPSYVIRGAGTSSHYEYEVRVVAQDDSWTLLRRYRRFRELYISMRQKYGSKVAAIRFPPRQVFPRYEVVARQRRKRLEEYLRRLIQVCSELPHCESLYKYNGNLSNIDKQSLLEFSSFFRRGTFESSKYGTS</sequence>
<evidence type="ECO:0000256" key="5">
    <source>
        <dbReference type="ARBA" id="ARBA00022840"/>
    </source>
</evidence>
<evidence type="ECO:0000256" key="11">
    <source>
        <dbReference type="SAM" id="MobiDB-lite"/>
    </source>
</evidence>
<dbReference type="InterPro" id="IPR036871">
    <property type="entry name" value="PX_dom_sf"/>
</dbReference>
<dbReference type="SMART" id="SM00129">
    <property type="entry name" value="KISc"/>
    <property type="match status" value="1"/>
</dbReference>
<dbReference type="GO" id="GO:0035091">
    <property type="term" value="F:phosphatidylinositol binding"/>
    <property type="evidence" value="ECO:0007669"/>
    <property type="project" value="InterPro"/>
</dbReference>
<keyword evidence="5 9" id="KW-0067">ATP-binding</keyword>
<dbReference type="InterPro" id="IPR027417">
    <property type="entry name" value="P-loop_NTPase"/>
</dbReference>
<dbReference type="InterPro" id="IPR008984">
    <property type="entry name" value="SMAD_FHA_dom_sf"/>
</dbReference>
<name>A0A2A3ED30_APICC</name>
<feature type="coiled-coil region" evidence="10">
    <location>
        <begin position="754"/>
        <end position="844"/>
    </location>
</feature>
<dbReference type="PANTHER" id="PTHR47117:SF6">
    <property type="entry name" value="KINESIN-LIKE PROTEIN KIF16B"/>
    <property type="match status" value="1"/>
</dbReference>
<feature type="region of interest" description="Disordered" evidence="11">
    <location>
        <begin position="976"/>
        <end position="1009"/>
    </location>
</feature>
<dbReference type="FunFam" id="3.40.850.10:FF:000021">
    <property type="entry name" value="kinesin-like protein KIF16B isoform X1"/>
    <property type="match status" value="1"/>
</dbReference>
<dbReference type="OrthoDB" id="3176171at2759"/>
<feature type="coiled-coil region" evidence="10">
    <location>
        <begin position="598"/>
        <end position="696"/>
    </location>
</feature>
<dbReference type="SUPFAM" id="SSF52540">
    <property type="entry name" value="P-loop containing nucleoside triphosphate hydrolases"/>
    <property type="match status" value="1"/>
</dbReference>
<feature type="binding site" evidence="9">
    <location>
        <begin position="101"/>
        <end position="108"/>
    </location>
    <ligand>
        <name>ATP</name>
        <dbReference type="ChEBI" id="CHEBI:30616"/>
    </ligand>
</feature>
<feature type="compositionally biased region" description="Polar residues" evidence="11">
    <location>
        <begin position="976"/>
        <end position="995"/>
    </location>
</feature>
<evidence type="ECO:0000256" key="1">
    <source>
        <dbReference type="ARBA" id="ARBA00004245"/>
    </source>
</evidence>
<dbReference type="CDD" id="cd22708">
    <property type="entry name" value="FHA_KIF16"/>
    <property type="match status" value="1"/>
</dbReference>
<gene>
    <name evidence="14" type="ORF">APICC_07058</name>
</gene>
<dbReference type="STRING" id="94128.A0A2A3ED30"/>
<dbReference type="PRINTS" id="PR00380">
    <property type="entry name" value="KINESINHEAVY"/>
</dbReference>
<evidence type="ECO:0000313" key="15">
    <source>
        <dbReference type="Proteomes" id="UP000242457"/>
    </source>
</evidence>
<keyword evidence="8" id="KW-0206">Cytoskeleton</keyword>
<keyword evidence="15" id="KW-1185">Reference proteome</keyword>
<dbReference type="InterPro" id="IPR019821">
    <property type="entry name" value="Kinesin_motor_CS"/>
</dbReference>
<keyword evidence="7 9" id="KW-0505">Motor protein</keyword>
<dbReference type="PROSITE" id="PS00411">
    <property type="entry name" value="KINESIN_MOTOR_1"/>
    <property type="match status" value="1"/>
</dbReference>
<evidence type="ECO:0000256" key="3">
    <source>
        <dbReference type="ARBA" id="ARBA00022553"/>
    </source>
</evidence>
<protein>
    <submittedName>
        <fullName evidence="14">Kinesin protein KIF1A</fullName>
    </submittedName>
</protein>
<dbReference type="Pfam" id="PF00225">
    <property type="entry name" value="Kinesin"/>
    <property type="match status" value="1"/>
</dbReference>
<accession>A0A2A3ED30</accession>
<dbReference type="PROSITE" id="PS50067">
    <property type="entry name" value="KINESIN_MOTOR_2"/>
    <property type="match status" value="1"/>
</dbReference>
<comment type="similarity">
    <text evidence="9">Belongs to the TRAFAC class myosin-kinesin ATPase superfamily. Kinesin family.</text>
</comment>
<keyword evidence="4 9" id="KW-0547">Nucleotide-binding</keyword>
<keyword evidence="3" id="KW-0597">Phosphoprotein</keyword>
<organism evidence="14 15">
    <name type="scientific">Apis cerana cerana</name>
    <name type="common">Oriental honeybee</name>
    <dbReference type="NCBI Taxonomy" id="94128"/>
    <lineage>
        <taxon>Eukaryota</taxon>
        <taxon>Metazoa</taxon>
        <taxon>Ecdysozoa</taxon>
        <taxon>Arthropoda</taxon>
        <taxon>Hexapoda</taxon>
        <taxon>Insecta</taxon>
        <taxon>Pterygota</taxon>
        <taxon>Neoptera</taxon>
        <taxon>Endopterygota</taxon>
        <taxon>Hymenoptera</taxon>
        <taxon>Apocrita</taxon>
        <taxon>Aculeata</taxon>
        <taxon>Apoidea</taxon>
        <taxon>Anthophila</taxon>
        <taxon>Apidae</taxon>
        <taxon>Apis</taxon>
    </lineage>
</organism>
<dbReference type="SUPFAM" id="SSF49879">
    <property type="entry name" value="SMAD/FHA domain"/>
    <property type="match status" value="1"/>
</dbReference>
<proteinExistence type="inferred from homology"/>
<dbReference type="CDD" id="cd01365">
    <property type="entry name" value="KISc_KIF1A_KIF1B"/>
    <property type="match status" value="1"/>
</dbReference>
<feature type="domain" description="Kinesin motor" evidence="12">
    <location>
        <begin position="3"/>
        <end position="357"/>
    </location>
</feature>
<dbReference type="Pfam" id="PF00787">
    <property type="entry name" value="PX"/>
    <property type="match status" value="1"/>
</dbReference>
<dbReference type="InterPro" id="IPR001683">
    <property type="entry name" value="PX_dom"/>
</dbReference>
<dbReference type="Proteomes" id="UP000242457">
    <property type="component" value="Unassembled WGS sequence"/>
</dbReference>
<dbReference type="PROSITE" id="PS50195">
    <property type="entry name" value="PX"/>
    <property type="match status" value="1"/>
</dbReference>
<dbReference type="InterPro" id="IPR036961">
    <property type="entry name" value="Kinesin_motor_dom_sf"/>
</dbReference>
<evidence type="ECO:0000259" key="13">
    <source>
        <dbReference type="PROSITE" id="PS50195"/>
    </source>
</evidence>